<gene>
    <name evidence="2" type="ORF">COM45_04960</name>
</gene>
<organism evidence="2 3">
    <name type="scientific">Corynebacterium accolens</name>
    <dbReference type="NCBI Taxonomy" id="38284"/>
    <lineage>
        <taxon>Bacteria</taxon>
        <taxon>Bacillati</taxon>
        <taxon>Actinomycetota</taxon>
        <taxon>Actinomycetes</taxon>
        <taxon>Mycobacteriales</taxon>
        <taxon>Corynebacteriaceae</taxon>
        <taxon>Corynebacterium</taxon>
    </lineage>
</organism>
<protein>
    <submittedName>
        <fullName evidence="2">Uncharacterized protein</fullName>
    </submittedName>
</protein>
<comment type="caution">
    <text evidence="2">The sequence shown here is derived from an EMBL/GenBank/DDBJ whole genome shotgun (WGS) entry which is preliminary data.</text>
</comment>
<reference evidence="2 3" key="1">
    <citation type="submission" date="2017-09" db="EMBL/GenBank/DDBJ databases">
        <title>Draft Genome Sequence of Corynebacterium accolens AH4003.</title>
        <authorList>
            <person name="Chen Y."/>
            <person name="Oosthuysen W.F."/>
            <person name="Kelley S."/>
            <person name="Horswill A."/>
        </authorList>
    </citation>
    <scope>NUCLEOTIDE SEQUENCE [LARGE SCALE GENOMIC DNA]</scope>
    <source>
        <strain evidence="2 3">AH4003</strain>
    </source>
</reference>
<dbReference type="EMBL" id="NWBP01000016">
    <property type="protein sequence ID" value="PCC83149.1"/>
    <property type="molecule type" value="Genomic_DNA"/>
</dbReference>
<evidence type="ECO:0000313" key="3">
    <source>
        <dbReference type="Proteomes" id="UP000218690"/>
    </source>
</evidence>
<accession>A0A2A4AKZ1</accession>
<feature type="region of interest" description="Disordered" evidence="1">
    <location>
        <begin position="129"/>
        <end position="154"/>
    </location>
</feature>
<name>A0A2A4AKZ1_9CORY</name>
<proteinExistence type="predicted"/>
<sequence length="280" mass="27950">MPSVSGSLKYVTLRAAAVSEVLVRAPEVRAEAGGVITSSADRVPVTGGSVSFTVSPGPAVLTLVEAGRPVETIPILVGSSASQSLQQVVSAAKVADDATQREIEKLAAQAVELVDAAVKNAKRAQDGATRAEAAAGNAQRSEASSASSASGARSSATSASSSAVKAATSEQNAAKSATSAKEDADKVASTLDNTFWQGDRLAVNGMISPPLTGPKGAPGEVSESQMDAAIAAAIVALAPTGLKLVLAAPDDKTAERADTAIRAKGYGAVVVVPTTGNWWG</sequence>
<dbReference type="AlphaFoldDB" id="A0A2A4AKZ1"/>
<evidence type="ECO:0000313" key="2">
    <source>
        <dbReference type="EMBL" id="PCC83149.1"/>
    </source>
</evidence>
<dbReference type="Proteomes" id="UP000218690">
    <property type="component" value="Unassembled WGS sequence"/>
</dbReference>
<evidence type="ECO:0000256" key="1">
    <source>
        <dbReference type="SAM" id="MobiDB-lite"/>
    </source>
</evidence>